<dbReference type="OrthoDB" id="4490227at2759"/>
<dbReference type="Proteomes" id="UP000184356">
    <property type="component" value="Unassembled WGS sequence"/>
</dbReference>
<feature type="signal peptide" evidence="2">
    <location>
        <begin position="1"/>
        <end position="17"/>
    </location>
</feature>
<dbReference type="AlphaFoldDB" id="A0A1L9T2W0"/>
<feature type="chain" id="PRO_5013199872" description="DUF7136 domain-containing protein" evidence="2">
    <location>
        <begin position="18"/>
        <end position="284"/>
    </location>
</feature>
<gene>
    <name evidence="4" type="ORF">ASPSYDRAFT_161599</name>
</gene>
<dbReference type="VEuPathDB" id="FungiDB:ASPSYDRAFT_161599"/>
<keyword evidence="5" id="KW-1185">Reference proteome</keyword>
<reference evidence="5" key="1">
    <citation type="journal article" date="2017" name="Genome Biol.">
        <title>Comparative genomics reveals high biological diversity and specific adaptations in the industrially and medically important fungal genus Aspergillus.</title>
        <authorList>
            <person name="de Vries R.P."/>
            <person name="Riley R."/>
            <person name="Wiebenga A."/>
            <person name="Aguilar-Osorio G."/>
            <person name="Amillis S."/>
            <person name="Uchima C.A."/>
            <person name="Anderluh G."/>
            <person name="Asadollahi M."/>
            <person name="Askin M."/>
            <person name="Barry K."/>
            <person name="Battaglia E."/>
            <person name="Bayram O."/>
            <person name="Benocci T."/>
            <person name="Braus-Stromeyer S.A."/>
            <person name="Caldana C."/>
            <person name="Canovas D."/>
            <person name="Cerqueira G.C."/>
            <person name="Chen F."/>
            <person name="Chen W."/>
            <person name="Choi C."/>
            <person name="Clum A."/>
            <person name="Dos Santos R.A."/>
            <person name="Damasio A.R."/>
            <person name="Diallinas G."/>
            <person name="Emri T."/>
            <person name="Fekete E."/>
            <person name="Flipphi M."/>
            <person name="Freyberg S."/>
            <person name="Gallo A."/>
            <person name="Gournas C."/>
            <person name="Habgood R."/>
            <person name="Hainaut M."/>
            <person name="Harispe M.L."/>
            <person name="Henrissat B."/>
            <person name="Hilden K.S."/>
            <person name="Hope R."/>
            <person name="Hossain A."/>
            <person name="Karabika E."/>
            <person name="Karaffa L."/>
            <person name="Karanyi Z."/>
            <person name="Krasevec N."/>
            <person name="Kuo A."/>
            <person name="Kusch H."/>
            <person name="LaButti K."/>
            <person name="Lagendijk E.L."/>
            <person name="Lapidus A."/>
            <person name="Levasseur A."/>
            <person name="Lindquist E."/>
            <person name="Lipzen A."/>
            <person name="Logrieco A.F."/>
            <person name="MacCabe A."/>
            <person name="Maekelae M.R."/>
            <person name="Malavazi I."/>
            <person name="Melin P."/>
            <person name="Meyer V."/>
            <person name="Mielnichuk N."/>
            <person name="Miskei M."/>
            <person name="Molnar A.P."/>
            <person name="Mule G."/>
            <person name="Ngan C.Y."/>
            <person name="Orejas M."/>
            <person name="Orosz E."/>
            <person name="Ouedraogo J.P."/>
            <person name="Overkamp K.M."/>
            <person name="Park H.-S."/>
            <person name="Perrone G."/>
            <person name="Piumi F."/>
            <person name="Punt P.J."/>
            <person name="Ram A.F."/>
            <person name="Ramon A."/>
            <person name="Rauscher S."/>
            <person name="Record E."/>
            <person name="Riano-Pachon D.M."/>
            <person name="Robert V."/>
            <person name="Roehrig J."/>
            <person name="Ruller R."/>
            <person name="Salamov A."/>
            <person name="Salih N.S."/>
            <person name="Samson R.A."/>
            <person name="Sandor E."/>
            <person name="Sanguinetti M."/>
            <person name="Schuetze T."/>
            <person name="Sepcic K."/>
            <person name="Shelest E."/>
            <person name="Sherlock G."/>
            <person name="Sophianopoulou V."/>
            <person name="Squina F.M."/>
            <person name="Sun H."/>
            <person name="Susca A."/>
            <person name="Todd R.B."/>
            <person name="Tsang A."/>
            <person name="Unkles S.E."/>
            <person name="van de Wiele N."/>
            <person name="van Rossen-Uffink D."/>
            <person name="Oliveira J.V."/>
            <person name="Vesth T.C."/>
            <person name="Visser J."/>
            <person name="Yu J.-H."/>
            <person name="Zhou M."/>
            <person name="Andersen M.R."/>
            <person name="Archer D.B."/>
            <person name="Baker S.E."/>
            <person name="Benoit I."/>
            <person name="Brakhage A.A."/>
            <person name="Braus G.H."/>
            <person name="Fischer R."/>
            <person name="Frisvad J.C."/>
            <person name="Goldman G.H."/>
            <person name="Houbraken J."/>
            <person name="Oakley B."/>
            <person name="Pocsi I."/>
            <person name="Scazzocchio C."/>
            <person name="Seiboth B."/>
            <person name="vanKuyk P.A."/>
            <person name="Wortman J."/>
            <person name="Dyer P.S."/>
            <person name="Grigoriev I.V."/>
        </authorList>
    </citation>
    <scope>NUCLEOTIDE SEQUENCE [LARGE SCALE GENOMIC DNA]</scope>
    <source>
        <strain evidence="5">CBS 593.65</strain>
    </source>
</reference>
<dbReference type="Pfam" id="PF23584">
    <property type="entry name" value="DUF7136"/>
    <property type="match status" value="1"/>
</dbReference>
<sequence>MRLQATWLLATLGAITSASTTSGNNNILEVDLVFPQNKTYTPTAWFPIVFAFQGSPRAQYLNFEITYHLRALDNQANSITRSHDLRFANWSSHDPYFAHEFFSLFDSPGRWNLAWTVTWQSCNEEGFEKRHMTSDMVWNMTSLSTWFTVQDTAESVDVVDLVSATSETSCPDPKGETAIAINVTDKSMSVPSWVQWSGGKYTNSTCVVVAPTPTTPDPCKVDIDRTVVESMQASLKARRCRGFNPPHDCPEDDEESSAQPQRGALLGVLGLLTLSGALGFLGLT</sequence>
<feature type="domain" description="DUF7136" evidence="3">
    <location>
        <begin position="25"/>
        <end position="249"/>
    </location>
</feature>
<dbReference type="EMBL" id="KV878596">
    <property type="protein sequence ID" value="OJJ53758.1"/>
    <property type="molecule type" value="Genomic_DNA"/>
</dbReference>
<evidence type="ECO:0000313" key="4">
    <source>
        <dbReference type="EMBL" id="OJJ53758.1"/>
    </source>
</evidence>
<evidence type="ECO:0000256" key="2">
    <source>
        <dbReference type="SAM" id="SignalP"/>
    </source>
</evidence>
<keyword evidence="2" id="KW-0732">Signal</keyword>
<evidence type="ECO:0000313" key="5">
    <source>
        <dbReference type="Proteomes" id="UP000184356"/>
    </source>
</evidence>
<dbReference type="InterPro" id="IPR055560">
    <property type="entry name" value="DUF7136"/>
</dbReference>
<accession>A0A1L9T2W0</accession>
<evidence type="ECO:0000259" key="3">
    <source>
        <dbReference type="Pfam" id="PF23584"/>
    </source>
</evidence>
<evidence type="ECO:0000256" key="1">
    <source>
        <dbReference type="SAM" id="MobiDB-lite"/>
    </source>
</evidence>
<name>A0A1L9T2W0_9EURO</name>
<dbReference type="RefSeq" id="XP_040697564.1">
    <property type="nucleotide sequence ID" value="XM_040843005.1"/>
</dbReference>
<feature type="region of interest" description="Disordered" evidence="1">
    <location>
        <begin position="241"/>
        <end position="260"/>
    </location>
</feature>
<protein>
    <recommendedName>
        <fullName evidence="3">DUF7136 domain-containing protein</fullName>
    </recommendedName>
</protein>
<dbReference type="GeneID" id="63759078"/>
<proteinExistence type="predicted"/>
<organism evidence="4 5">
    <name type="scientific">Aspergillus sydowii CBS 593.65</name>
    <dbReference type="NCBI Taxonomy" id="1036612"/>
    <lineage>
        <taxon>Eukaryota</taxon>
        <taxon>Fungi</taxon>
        <taxon>Dikarya</taxon>
        <taxon>Ascomycota</taxon>
        <taxon>Pezizomycotina</taxon>
        <taxon>Eurotiomycetes</taxon>
        <taxon>Eurotiomycetidae</taxon>
        <taxon>Eurotiales</taxon>
        <taxon>Aspergillaceae</taxon>
        <taxon>Aspergillus</taxon>
        <taxon>Aspergillus subgen. Nidulantes</taxon>
    </lineage>
</organism>